<gene>
    <name evidence="2" type="ORF">OSB1V03_LOCUS1105</name>
</gene>
<dbReference type="EMBL" id="OC854864">
    <property type="protein sequence ID" value="CAD7620624.1"/>
    <property type="molecule type" value="Genomic_DNA"/>
</dbReference>
<dbReference type="Proteomes" id="UP000759131">
    <property type="component" value="Unassembled WGS sequence"/>
</dbReference>
<feature type="transmembrane region" description="Helical" evidence="1">
    <location>
        <begin position="43"/>
        <end position="64"/>
    </location>
</feature>
<sequence>MYFTLIELVGVFAAIKENLILTTVFASLMGISLFFKFHFQAGYVEGVTTFMATICALSLIYQMLKIKD</sequence>
<evidence type="ECO:0000313" key="2">
    <source>
        <dbReference type="EMBL" id="CAD7620624.1"/>
    </source>
</evidence>
<organism evidence="2">
    <name type="scientific">Medioppia subpectinata</name>
    <dbReference type="NCBI Taxonomy" id="1979941"/>
    <lineage>
        <taxon>Eukaryota</taxon>
        <taxon>Metazoa</taxon>
        <taxon>Ecdysozoa</taxon>
        <taxon>Arthropoda</taxon>
        <taxon>Chelicerata</taxon>
        <taxon>Arachnida</taxon>
        <taxon>Acari</taxon>
        <taxon>Acariformes</taxon>
        <taxon>Sarcoptiformes</taxon>
        <taxon>Oribatida</taxon>
        <taxon>Brachypylina</taxon>
        <taxon>Oppioidea</taxon>
        <taxon>Oppiidae</taxon>
        <taxon>Medioppia</taxon>
    </lineage>
</organism>
<protein>
    <submittedName>
        <fullName evidence="2">Uncharacterized protein</fullName>
    </submittedName>
</protein>
<keyword evidence="1" id="KW-1133">Transmembrane helix</keyword>
<dbReference type="EMBL" id="CAJPIZ010000289">
    <property type="protein sequence ID" value="CAG2101054.1"/>
    <property type="molecule type" value="Genomic_DNA"/>
</dbReference>
<accession>A0A7R9KCT5</accession>
<evidence type="ECO:0000313" key="3">
    <source>
        <dbReference type="Proteomes" id="UP000759131"/>
    </source>
</evidence>
<dbReference type="AlphaFoldDB" id="A0A7R9KCT5"/>
<keyword evidence="3" id="KW-1185">Reference proteome</keyword>
<keyword evidence="1" id="KW-0472">Membrane</keyword>
<proteinExistence type="predicted"/>
<keyword evidence="1" id="KW-0812">Transmembrane</keyword>
<reference evidence="2" key="1">
    <citation type="submission" date="2020-11" db="EMBL/GenBank/DDBJ databases">
        <authorList>
            <person name="Tran Van P."/>
        </authorList>
    </citation>
    <scope>NUCLEOTIDE SEQUENCE</scope>
</reference>
<name>A0A7R9KCT5_9ACAR</name>
<evidence type="ECO:0000256" key="1">
    <source>
        <dbReference type="SAM" id="Phobius"/>
    </source>
</evidence>